<feature type="region of interest" description="Disordered" evidence="1">
    <location>
        <begin position="169"/>
        <end position="192"/>
    </location>
</feature>
<evidence type="ECO:0000313" key="3">
    <source>
        <dbReference type="EMBL" id="KAL0406668.1"/>
    </source>
</evidence>
<feature type="domain" description="Zinc knuckle CX2CX4HX4C" evidence="2">
    <location>
        <begin position="114"/>
        <end position="155"/>
    </location>
</feature>
<dbReference type="Pfam" id="PF14392">
    <property type="entry name" value="zf-CCHC_4"/>
    <property type="match status" value="1"/>
</dbReference>
<feature type="compositionally biased region" description="Basic and acidic residues" evidence="1">
    <location>
        <begin position="181"/>
        <end position="192"/>
    </location>
</feature>
<evidence type="ECO:0000256" key="1">
    <source>
        <dbReference type="SAM" id="MobiDB-lite"/>
    </source>
</evidence>
<accession>A0AAW2TQZ7</accession>
<proteinExistence type="predicted"/>
<sequence length="192" mass="22349">MEFKQFLGGRILTRFFHIIDRQKTLEGCPWSFEKNILILTRIDPNENPMSVNLNWCGFYVYVHDLPLIRMNLGISTHIGNRLGIFQDMEMDEAGRKWGDSLCIRVAIDVINNLLKRALRIRTKMGDEHLVNFTYERLSNFCYLCKQLGHIGKYCEQRFQEGSLIRERTPSTVLGSTPPRHLGVDPRPAHKTK</sequence>
<evidence type="ECO:0000259" key="2">
    <source>
        <dbReference type="Pfam" id="PF14392"/>
    </source>
</evidence>
<dbReference type="InterPro" id="IPR040256">
    <property type="entry name" value="At4g02000-like"/>
</dbReference>
<protein>
    <recommendedName>
        <fullName evidence="2">Zinc knuckle CX2CX4HX4C domain-containing protein</fullName>
    </recommendedName>
</protein>
<dbReference type="PANTHER" id="PTHR31286:SF153">
    <property type="entry name" value="DUF4283 DOMAIN PROTEIN"/>
    <property type="match status" value="1"/>
</dbReference>
<dbReference type="EMBL" id="JACGWN010000014">
    <property type="protein sequence ID" value="KAL0406668.1"/>
    <property type="molecule type" value="Genomic_DNA"/>
</dbReference>
<organism evidence="3">
    <name type="scientific">Sesamum latifolium</name>
    <dbReference type="NCBI Taxonomy" id="2727402"/>
    <lineage>
        <taxon>Eukaryota</taxon>
        <taxon>Viridiplantae</taxon>
        <taxon>Streptophyta</taxon>
        <taxon>Embryophyta</taxon>
        <taxon>Tracheophyta</taxon>
        <taxon>Spermatophyta</taxon>
        <taxon>Magnoliopsida</taxon>
        <taxon>eudicotyledons</taxon>
        <taxon>Gunneridae</taxon>
        <taxon>Pentapetalae</taxon>
        <taxon>asterids</taxon>
        <taxon>lamiids</taxon>
        <taxon>Lamiales</taxon>
        <taxon>Pedaliaceae</taxon>
        <taxon>Sesamum</taxon>
    </lineage>
</organism>
<dbReference type="InterPro" id="IPR025836">
    <property type="entry name" value="Zn_knuckle_CX2CX4HX4C"/>
</dbReference>
<gene>
    <name evidence="3" type="ORF">Slati_3980700</name>
</gene>
<name>A0AAW2TQZ7_9LAMI</name>
<comment type="caution">
    <text evidence="3">The sequence shown here is derived from an EMBL/GenBank/DDBJ whole genome shotgun (WGS) entry which is preliminary data.</text>
</comment>
<dbReference type="AlphaFoldDB" id="A0AAW2TQZ7"/>
<reference evidence="3" key="2">
    <citation type="journal article" date="2024" name="Plant">
        <title>Genomic evolution and insights into agronomic trait innovations of Sesamum species.</title>
        <authorList>
            <person name="Miao H."/>
            <person name="Wang L."/>
            <person name="Qu L."/>
            <person name="Liu H."/>
            <person name="Sun Y."/>
            <person name="Le M."/>
            <person name="Wang Q."/>
            <person name="Wei S."/>
            <person name="Zheng Y."/>
            <person name="Lin W."/>
            <person name="Duan Y."/>
            <person name="Cao H."/>
            <person name="Xiong S."/>
            <person name="Wang X."/>
            <person name="Wei L."/>
            <person name="Li C."/>
            <person name="Ma Q."/>
            <person name="Ju M."/>
            <person name="Zhao R."/>
            <person name="Li G."/>
            <person name="Mu C."/>
            <person name="Tian Q."/>
            <person name="Mei H."/>
            <person name="Zhang T."/>
            <person name="Gao T."/>
            <person name="Zhang H."/>
        </authorList>
    </citation>
    <scope>NUCLEOTIDE SEQUENCE</scope>
    <source>
        <strain evidence="3">KEN1</strain>
    </source>
</reference>
<dbReference type="PANTHER" id="PTHR31286">
    <property type="entry name" value="GLYCINE-RICH CELL WALL STRUCTURAL PROTEIN 1.8-LIKE"/>
    <property type="match status" value="1"/>
</dbReference>
<reference evidence="3" key="1">
    <citation type="submission" date="2020-06" db="EMBL/GenBank/DDBJ databases">
        <authorList>
            <person name="Li T."/>
            <person name="Hu X."/>
            <person name="Zhang T."/>
            <person name="Song X."/>
            <person name="Zhang H."/>
            <person name="Dai N."/>
            <person name="Sheng W."/>
            <person name="Hou X."/>
            <person name="Wei L."/>
        </authorList>
    </citation>
    <scope>NUCLEOTIDE SEQUENCE</scope>
    <source>
        <strain evidence="3">KEN1</strain>
        <tissue evidence="3">Leaf</tissue>
    </source>
</reference>